<organism evidence="1 2">
    <name type="scientific">Dreissena polymorpha</name>
    <name type="common">Zebra mussel</name>
    <name type="synonym">Mytilus polymorpha</name>
    <dbReference type="NCBI Taxonomy" id="45954"/>
    <lineage>
        <taxon>Eukaryota</taxon>
        <taxon>Metazoa</taxon>
        <taxon>Spiralia</taxon>
        <taxon>Lophotrochozoa</taxon>
        <taxon>Mollusca</taxon>
        <taxon>Bivalvia</taxon>
        <taxon>Autobranchia</taxon>
        <taxon>Heteroconchia</taxon>
        <taxon>Euheterodonta</taxon>
        <taxon>Imparidentia</taxon>
        <taxon>Neoheterodontei</taxon>
        <taxon>Myida</taxon>
        <taxon>Dreissenoidea</taxon>
        <taxon>Dreissenidae</taxon>
        <taxon>Dreissena</taxon>
    </lineage>
</organism>
<accession>A0A9D4KR55</accession>
<comment type="caution">
    <text evidence="1">The sequence shown here is derived from an EMBL/GenBank/DDBJ whole genome shotgun (WGS) entry which is preliminary data.</text>
</comment>
<protein>
    <submittedName>
        <fullName evidence="1">Uncharacterized protein</fullName>
    </submittedName>
</protein>
<gene>
    <name evidence="1" type="ORF">DPMN_117368</name>
</gene>
<dbReference type="EMBL" id="JAIWYP010000004">
    <property type="protein sequence ID" value="KAH3843837.1"/>
    <property type="molecule type" value="Genomic_DNA"/>
</dbReference>
<dbReference type="AlphaFoldDB" id="A0A9D4KR55"/>
<keyword evidence="2" id="KW-1185">Reference proteome</keyword>
<proteinExistence type="predicted"/>
<dbReference type="OrthoDB" id="6105938at2759"/>
<sequence>MKIFSPAIDKTLGEIDSEKKSLEEKCHTLVKAFDNVEQIQRELAVQIRQTFDRIRDSVDERERKLFDLSEREIDRKRTMLRDCMKLVTTRENELKQQSAKLTQTKDHKDLVNMFDFNKAARDCLQSKPDIPVSKSSEDIAVRISLTAAKRTGLDRIANFGDVAFKFD</sequence>
<name>A0A9D4KR55_DREPO</name>
<evidence type="ECO:0000313" key="2">
    <source>
        <dbReference type="Proteomes" id="UP000828390"/>
    </source>
</evidence>
<dbReference type="Proteomes" id="UP000828390">
    <property type="component" value="Unassembled WGS sequence"/>
</dbReference>
<reference evidence="1" key="1">
    <citation type="journal article" date="2019" name="bioRxiv">
        <title>The Genome of the Zebra Mussel, Dreissena polymorpha: A Resource for Invasive Species Research.</title>
        <authorList>
            <person name="McCartney M.A."/>
            <person name="Auch B."/>
            <person name="Kono T."/>
            <person name="Mallez S."/>
            <person name="Zhang Y."/>
            <person name="Obille A."/>
            <person name="Becker A."/>
            <person name="Abrahante J.E."/>
            <person name="Garbe J."/>
            <person name="Badalamenti J.P."/>
            <person name="Herman A."/>
            <person name="Mangelson H."/>
            <person name="Liachko I."/>
            <person name="Sullivan S."/>
            <person name="Sone E.D."/>
            <person name="Koren S."/>
            <person name="Silverstein K.A.T."/>
            <person name="Beckman K.B."/>
            <person name="Gohl D.M."/>
        </authorList>
    </citation>
    <scope>NUCLEOTIDE SEQUENCE</scope>
    <source>
        <strain evidence="1">Duluth1</strain>
        <tissue evidence="1">Whole animal</tissue>
    </source>
</reference>
<evidence type="ECO:0000313" key="1">
    <source>
        <dbReference type="EMBL" id="KAH3843837.1"/>
    </source>
</evidence>
<reference evidence="1" key="2">
    <citation type="submission" date="2020-11" db="EMBL/GenBank/DDBJ databases">
        <authorList>
            <person name="McCartney M.A."/>
            <person name="Auch B."/>
            <person name="Kono T."/>
            <person name="Mallez S."/>
            <person name="Becker A."/>
            <person name="Gohl D.M."/>
            <person name="Silverstein K.A.T."/>
            <person name="Koren S."/>
            <person name="Bechman K.B."/>
            <person name="Herman A."/>
            <person name="Abrahante J.E."/>
            <person name="Garbe J."/>
        </authorList>
    </citation>
    <scope>NUCLEOTIDE SEQUENCE</scope>
    <source>
        <strain evidence="1">Duluth1</strain>
        <tissue evidence="1">Whole animal</tissue>
    </source>
</reference>